<sequence length="454" mass="49631">MGCITSTPAANNMCTDAIPLNPAGGGTVFTIGDTFTAPIIIDPEDGTNCVPLIPVAEPGAPICQDINPNLGFLPQARYGVWYTLTVEKACEVSITLETCDTEPTTTFIGTEYDLDTAIAVYKGECGSLECVGGADDTCGPGSVFTSLDLSELSVDGTETYYVLVYSGNDALDGNFGRGSFTLTGTVSGTSTSSCGGDPHFARWHHETRDSFHGECDLVLLHSDAFHNKAGLDVHVRTTMMDNDLSYSYVEAAAVRIGKTVLEFHPKFFRVNGVDHDYESVPSFEFDEQDHTYKISSTSVGKHKRDTILKLNAHSGIKIRSTKDLMYVTFDGGYADFWDSVGMLGNYTTGEMYGRSGPFKEDYVHYGMEWQVNPSQNDPILFSDHRDPQLPYERCRLPVVESAATQRRRLRSMDMELKAKAMAACQNAKTDFDLCVDDVMATGDVDVAEAFVDMV</sequence>
<evidence type="ECO:0008006" key="3">
    <source>
        <dbReference type="Google" id="ProtNLM"/>
    </source>
</evidence>
<protein>
    <recommendedName>
        <fullName evidence="3">VWFD domain-containing protein</fullName>
    </recommendedName>
</protein>
<dbReference type="EMBL" id="HBIM01006880">
    <property type="protein sequence ID" value="CAE0408081.1"/>
    <property type="molecule type" value="Transcribed_RNA"/>
</dbReference>
<dbReference type="EMBL" id="HBIM01006881">
    <property type="protein sequence ID" value="CAE0408082.1"/>
    <property type="molecule type" value="Transcribed_RNA"/>
</dbReference>
<reference evidence="2" key="1">
    <citation type="submission" date="2021-01" db="EMBL/GenBank/DDBJ databases">
        <authorList>
            <person name="Corre E."/>
            <person name="Pelletier E."/>
            <person name="Niang G."/>
            <person name="Scheremetjew M."/>
            <person name="Finn R."/>
            <person name="Kale V."/>
            <person name="Holt S."/>
            <person name="Cochrane G."/>
            <person name="Meng A."/>
            <person name="Brown T."/>
            <person name="Cohen L."/>
        </authorList>
    </citation>
    <scope>NUCLEOTIDE SEQUENCE</scope>
    <source>
        <strain evidence="2">CCMP127</strain>
    </source>
</reference>
<proteinExistence type="predicted"/>
<dbReference type="AlphaFoldDB" id="A0A6S8J5J6"/>
<organism evidence="2">
    <name type="scientific">Amphora coffeiformis</name>
    <dbReference type="NCBI Taxonomy" id="265554"/>
    <lineage>
        <taxon>Eukaryota</taxon>
        <taxon>Sar</taxon>
        <taxon>Stramenopiles</taxon>
        <taxon>Ochrophyta</taxon>
        <taxon>Bacillariophyta</taxon>
        <taxon>Bacillariophyceae</taxon>
        <taxon>Bacillariophycidae</taxon>
        <taxon>Thalassiophysales</taxon>
        <taxon>Catenulaceae</taxon>
        <taxon>Amphora</taxon>
    </lineage>
</organism>
<name>A0A6S8J5J6_9STRA</name>
<evidence type="ECO:0000313" key="2">
    <source>
        <dbReference type="EMBL" id="CAE0408082.1"/>
    </source>
</evidence>
<gene>
    <name evidence="1" type="ORF">ACOF00016_LOCUS5857</name>
    <name evidence="2" type="ORF">ACOF00016_LOCUS5858</name>
</gene>
<accession>A0A6S8J5J6</accession>
<evidence type="ECO:0000313" key="1">
    <source>
        <dbReference type="EMBL" id="CAE0408081.1"/>
    </source>
</evidence>